<keyword evidence="10" id="KW-0999">Mitochondrion inner membrane</keyword>
<evidence type="ECO:0000256" key="13">
    <source>
        <dbReference type="ARBA" id="ARBA00023004"/>
    </source>
</evidence>
<evidence type="ECO:0000256" key="19">
    <source>
        <dbReference type="ARBA" id="ARBA00023221"/>
    </source>
</evidence>
<dbReference type="PROSITE" id="PS00086">
    <property type="entry name" value="CYTOCHROME_P450"/>
    <property type="match status" value="1"/>
</dbReference>
<keyword evidence="9 25" id="KW-0479">Metal-binding</keyword>
<keyword evidence="12 26" id="KW-0560">Oxidoreductase</keyword>
<keyword evidence="11" id="KW-0809">Transit peptide</keyword>
<comment type="pathway">
    <text evidence="3">Lipid metabolism; C21-steroid hormone metabolism.</text>
</comment>
<evidence type="ECO:0000256" key="26">
    <source>
        <dbReference type="RuleBase" id="RU000461"/>
    </source>
</evidence>
<name>V4C287_LOTGI</name>
<keyword evidence="28" id="KW-1185">Reference proteome</keyword>
<dbReference type="SUPFAM" id="SSF48264">
    <property type="entry name" value="Cytochrome P450"/>
    <property type="match status" value="1"/>
</dbReference>
<dbReference type="GO" id="GO:0005506">
    <property type="term" value="F:iron ion binding"/>
    <property type="evidence" value="ECO:0007669"/>
    <property type="project" value="InterPro"/>
</dbReference>
<evidence type="ECO:0000256" key="1">
    <source>
        <dbReference type="ARBA" id="ARBA00001971"/>
    </source>
</evidence>
<dbReference type="InterPro" id="IPR036396">
    <property type="entry name" value="Cyt_P450_sf"/>
</dbReference>
<dbReference type="AlphaFoldDB" id="V4C287"/>
<dbReference type="Pfam" id="PF00067">
    <property type="entry name" value="p450"/>
    <property type="match status" value="1"/>
</dbReference>
<dbReference type="GO" id="GO:0034650">
    <property type="term" value="P:cortisol metabolic process"/>
    <property type="evidence" value="ECO:0007669"/>
    <property type="project" value="TreeGrafter"/>
</dbReference>
<comment type="similarity">
    <text evidence="4 26">Belongs to the cytochrome P450 family.</text>
</comment>
<evidence type="ECO:0000256" key="12">
    <source>
        <dbReference type="ARBA" id="ARBA00023002"/>
    </source>
</evidence>
<evidence type="ECO:0000256" key="7">
    <source>
        <dbReference type="ARBA" id="ARBA00022548"/>
    </source>
</evidence>
<dbReference type="GO" id="GO:0071375">
    <property type="term" value="P:cellular response to peptide hormone stimulus"/>
    <property type="evidence" value="ECO:0007669"/>
    <property type="project" value="TreeGrafter"/>
</dbReference>
<dbReference type="GO" id="GO:0020037">
    <property type="term" value="F:heme binding"/>
    <property type="evidence" value="ECO:0007669"/>
    <property type="project" value="InterPro"/>
</dbReference>
<evidence type="ECO:0000256" key="20">
    <source>
        <dbReference type="ARBA" id="ARBA00023250"/>
    </source>
</evidence>
<dbReference type="Gene3D" id="1.10.630.10">
    <property type="entry name" value="Cytochrome P450"/>
    <property type="match status" value="1"/>
</dbReference>
<dbReference type="RefSeq" id="XP_009053700.1">
    <property type="nucleotide sequence ID" value="XM_009055452.1"/>
</dbReference>
<dbReference type="GO" id="GO:0006700">
    <property type="term" value="P:C21-steroid hormone biosynthetic process"/>
    <property type="evidence" value="ECO:0007669"/>
    <property type="project" value="TreeGrafter"/>
</dbReference>
<evidence type="ECO:0000313" key="27">
    <source>
        <dbReference type="EMBL" id="ESO95609.1"/>
    </source>
</evidence>
<evidence type="ECO:0000256" key="9">
    <source>
        <dbReference type="ARBA" id="ARBA00022723"/>
    </source>
</evidence>
<dbReference type="PRINTS" id="PR00463">
    <property type="entry name" value="EP450I"/>
</dbReference>
<dbReference type="GO" id="GO:0006704">
    <property type="term" value="P:glucocorticoid biosynthetic process"/>
    <property type="evidence" value="ECO:0007669"/>
    <property type="project" value="TreeGrafter"/>
</dbReference>
<proteinExistence type="inferred from homology"/>
<dbReference type="STRING" id="225164.V4C287"/>
<evidence type="ECO:0000256" key="18">
    <source>
        <dbReference type="ARBA" id="ARBA00023166"/>
    </source>
</evidence>
<keyword evidence="16" id="KW-0496">Mitochondrion</keyword>
<reference evidence="27 28" key="1">
    <citation type="journal article" date="2013" name="Nature">
        <title>Insights into bilaterian evolution from three spiralian genomes.</title>
        <authorList>
            <person name="Simakov O."/>
            <person name="Marletaz F."/>
            <person name="Cho S.J."/>
            <person name="Edsinger-Gonzales E."/>
            <person name="Havlak P."/>
            <person name="Hellsten U."/>
            <person name="Kuo D.H."/>
            <person name="Larsson T."/>
            <person name="Lv J."/>
            <person name="Arendt D."/>
            <person name="Savage R."/>
            <person name="Osoegawa K."/>
            <person name="de Jong P."/>
            <person name="Grimwood J."/>
            <person name="Chapman J.A."/>
            <person name="Shapiro H."/>
            <person name="Aerts A."/>
            <person name="Otillar R.P."/>
            <person name="Terry A.Y."/>
            <person name="Boore J.L."/>
            <person name="Grigoriev I.V."/>
            <person name="Lindberg D.R."/>
            <person name="Seaver E.C."/>
            <person name="Weisblat D.A."/>
            <person name="Putnam N.H."/>
            <person name="Rokhsar D.S."/>
        </authorList>
    </citation>
    <scope>NUCLEOTIDE SEQUENCE [LARGE SCALE GENOMIC DNA]</scope>
</reference>
<evidence type="ECO:0000256" key="14">
    <source>
        <dbReference type="ARBA" id="ARBA00023033"/>
    </source>
</evidence>
<evidence type="ECO:0000256" key="5">
    <source>
        <dbReference type="ARBA" id="ARBA00012764"/>
    </source>
</evidence>
<sequence>MNACSPCQLAPSTIGTYLYKRGFHKKYGKIFKERLGPVTNLSISDPALVEEILRTEGKYPFRPPYQSWVLYNELYNRKGGTMTADGEHWKKCRSVMNPKFLRPKAVGEFVEGINGVVASFVDRLRLLKDATGDGEPIPHLPNELSKFTMEALGWVLLDKRLGCLEEHVEEKVQNFISSIATMFLTGHQLMIFANVHQKLNTKPWRNHVRSWNTIYEIAQDYIDERMKDVAERLSGDIKEGERVDFLTYLVGSGKLSREEIYVNITEVLLGGVDTAANSFSFLLYSLAKHTESQDILLEEVDRVLGGKVCSYEDLQRMPYLKAVVKETLRLYPPIPINARVMQEDTVIDNTLIPKGTIVLLNKYTMARDEKIFTNPDKFIPERWLRAEAKDWHPFSSIPFGYGARSCVGRRIAETEIYLATVGICQKFRMSVSDKFDIKPSVRTQLTPGPELPILFTER</sequence>
<dbReference type="GeneID" id="20251056"/>
<evidence type="ECO:0000256" key="8">
    <source>
        <dbReference type="ARBA" id="ARBA00022617"/>
    </source>
</evidence>
<dbReference type="CDD" id="cd11054">
    <property type="entry name" value="CYP24A1-like"/>
    <property type="match status" value="1"/>
</dbReference>
<evidence type="ECO:0000256" key="4">
    <source>
        <dbReference type="ARBA" id="ARBA00010617"/>
    </source>
</evidence>
<protein>
    <recommendedName>
        <fullName evidence="6">Cholesterol side-chain cleavage enzyme, mitochondrial</fullName>
        <ecNumber evidence="5">1.14.15.6</ecNumber>
    </recommendedName>
    <alternativeName>
        <fullName evidence="21">CYPXIA1</fullName>
    </alternativeName>
    <alternativeName>
        <fullName evidence="23">Cholesterol desmolase</fullName>
    </alternativeName>
    <alternativeName>
        <fullName evidence="22">Cytochrome P450 11A1</fullName>
    </alternativeName>
    <alternativeName>
        <fullName evidence="24">Cytochrome P450(scc)</fullName>
    </alternativeName>
</protein>
<dbReference type="EC" id="1.14.15.6" evidence="5"/>
<gene>
    <name evidence="27" type="ORF">LOTGIDRAFT_239424</name>
</gene>
<dbReference type="InterPro" id="IPR002401">
    <property type="entry name" value="Cyt_P450_E_grp-I"/>
</dbReference>
<evidence type="ECO:0000256" key="25">
    <source>
        <dbReference type="PIRSR" id="PIRSR602401-1"/>
    </source>
</evidence>
<comment type="cofactor">
    <cofactor evidence="1 25">
        <name>heme</name>
        <dbReference type="ChEBI" id="CHEBI:30413"/>
    </cofactor>
</comment>
<comment type="subcellular location">
    <subcellularLocation>
        <location evidence="2">Mitochondrion inner membrane</location>
        <topology evidence="2">Peripheral membrane protein</topology>
    </subcellularLocation>
</comment>
<evidence type="ECO:0000256" key="22">
    <source>
        <dbReference type="ARBA" id="ARBA00032666"/>
    </source>
</evidence>
<evidence type="ECO:0000256" key="17">
    <source>
        <dbReference type="ARBA" id="ARBA00023136"/>
    </source>
</evidence>
<keyword evidence="17" id="KW-0472">Membrane</keyword>
<evidence type="ECO:0000256" key="3">
    <source>
        <dbReference type="ARBA" id="ARBA00005108"/>
    </source>
</evidence>
<evidence type="ECO:0000256" key="2">
    <source>
        <dbReference type="ARBA" id="ARBA00004637"/>
    </source>
</evidence>
<evidence type="ECO:0000256" key="10">
    <source>
        <dbReference type="ARBA" id="ARBA00022792"/>
    </source>
</evidence>
<dbReference type="EMBL" id="KB201613">
    <property type="protein sequence ID" value="ESO95609.1"/>
    <property type="molecule type" value="Genomic_DNA"/>
</dbReference>
<evidence type="ECO:0000256" key="15">
    <source>
        <dbReference type="ARBA" id="ARBA00023098"/>
    </source>
</evidence>
<dbReference type="GO" id="GO:0008203">
    <property type="term" value="P:cholesterol metabolic process"/>
    <property type="evidence" value="ECO:0007669"/>
    <property type="project" value="UniProtKB-KW"/>
</dbReference>
<dbReference type="HOGENOM" id="CLU_001570_28_3_1"/>
<evidence type="ECO:0000256" key="24">
    <source>
        <dbReference type="ARBA" id="ARBA00033394"/>
    </source>
</evidence>
<keyword evidence="19" id="KW-0753">Steroid metabolism</keyword>
<keyword evidence="18" id="KW-1207">Sterol metabolism</keyword>
<feature type="binding site" description="axial binding residue" evidence="25">
    <location>
        <position position="406"/>
    </location>
    <ligand>
        <name>heme</name>
        <dbReference type="ChEBI" id="CHEBI:30413"/>
    </ligand>
    <ligandPart>
        <name>Fe</name>
        <dbReference type="ChEBI" id="CHEBI:18248"/>
    </ligandPart>
</feature>
<dbReference type="PANTHER" id="PTHR24279">
    <property type="entry name" value="CYTOCHROME P450"/>
    <property type="match status" value="1"/>
</dbReference>
<dbReference type="OrthoDB" id="3945418at2759"/>
<dbReference type="FunFam" id="1.10.630.10:FF:000006">
    <property type="entry name" value="Cytochrome P450 302a1, mitochondrial"/>
    <property type="match status" value="1"/>
</dbReference>
<dbReference type="Proteomes" id="UP000030746">
    <property type="component" value="Unassembled WGS sequence"/>
</dbReference>
<keyword evidence="13 25" id="KW-0408">Iron</keyword>
<keyword evidence="8 25" id="KW-0349">Heme</keyword>
<dbReference type="InterPro" id="IPR050479">
    <property type="entry name" value="CYP11_CYP27_families"/>
</dbReference>
<evidence type="ECO:0000256" key="21">
    <source>
        <dbReference type="ARBA" id="ARBA00030343"/>
    </source>
</evidence>
<dbReference type="GO" id="GO:0008386">
    <property type="term" value="F:cholesterol monooxygenase (side-chain-cleaving) activity"/>
    <property type="evidence" value="ECO:0007669"/>
    <property type="project" value="UniProtKB-EC"/>
</dbReference>
<evidence type="ECO:0000256" key="11">
    <source>
        <dbReference type="ARBA" id="ARBA00022946"/>
    </source>
</evidence>
<keyword evidence="14 26" id="KW-0503">Monooxygenase</keyword>
<dbReference type="PANTHER" id="PTHR24279:SF3">
    <property type="entry name" value="CHOLESTEROL SIDE-CHAIN CLEAVAGE ENZYME, MITOCHONDRIAL"/>
    <property type="match status" value="1"/>
</dbReference>
<dbReference type="InterPro" id="IPR017972">
    <property type="entry name" value="Cyt_P450_CS"/>
</dbReference>
<dbReference type="KEGG" id="lgi:LOTGIDRAFT_239424"/>
<dbReference type="OMA" id="RCRSAMN"/>
<organism evidence="27 28">
    <name type="scientific">Lottia gigantea</name>
    <name type="common">Giant owl limpet</name>
    <dbReference type="NCBI Taxonomy" id="225164"/>
    <lineage>
        <taxon>Eukaryota</taxon>
        <taxon>Metazoa</taxon>
        <taxon>Spiralia</taxon>
        <taxon>Lophotrochozoa</taxon>
        <taxon>Mollusca</taxon>
        <taxon>Gastropoda</taxon>
        <taxon>Patellogastropoda</taxon>
        <taxon>Lottioidea</taxon>
        <taxon>Lottiidae</taxon>
        <taxon>Lottia</taxon>
    </lineage>
</organism>
<dbReference type="PRINTS" id="PR00385">
    <property type="entry name" value="P450"/>
</dbReference>
<keyword evidence="20" id="KW-0755">Steroidogenesis</keyword>
<evidence type="ECO:0000313" key="28">
    <source>
        <dbReference type="Proteomes" id="UP000030746"/>
    </source>
</evidence>
<evidence type="ECO:0000256" key="6">
    <source>
        <dbReference type="ARBA" id="ARBA00019844"/>
    </source>
</evidence>
<dbReference type="InterPro" id="IPR001128">
    <property type="entry name" value="Cyt_P450"/>
</dbReference>
<dbReference type="CTD" id="20251056"/>
<keyword evidence="15" id="KW-0443">Lipid metabolism</keyword>
<evidence type="ECO:0000256" key="23">
    <source>
        <dbReference type="ARBA" id="ARBA00033274"/>
    </source>
</evidence>
<keyword evidence="7" id="KW-0153">Cholesterol metabolism</keyword>
<evidence type="ECO:0000256" key="16">
    <source>
        <dbReference type="ARBA" id="ARBA00023128"/>
    </source>
</evidence>
<accession>V4C287</accession>
<dbReference type="GO" id="GO:0005743">
    <property type="term" value="C:mitochondrial inner membrane"/>
    <property type="evidence" value="ECO:0007669"/>
    <property type="project" value="UniProtKB-SubCell"/>
</dbReference>